<keyword evidence="5" id="KW-0175">Coiled coil</keyword>
<dbReference type="EMBL" id="PCRP01000036">
    <property type="protein sequence ID" value="PIP23632.1"/>
    <property type="molecule type" value="Genomic_DNA"/>
</dbReference>
<dbReference type="PIRSF" id="PIRSF038471">
    <property type="entry name" value="MreC"/>
    <property type="match status" value="1"/>
</dbReference>
<dbReference type="InterPro" id="IPR055342">
    <property type="entry name" value="MreC_beta-barrel_core"/>
</dbReference>
<comment type="similarity">
    <text evidence="1">Belongs to the MreC family.</text>
</comment>
<evidence type="ECO:0000256" key="3">
    <source>
        <dbReference type="ARBA" id="ARBA00022960"/>
    </source>
</evidence>
<dbReference type="AlphaFoldDB" id="A0A2G9YWQ1"/>
<dbReference type="GO" id="GO:0005886">
    <property type="term" value="C:plasma membrane"/>
    <property type="evidence" value="ECO:0007669"/>
    <property type="project" value="TreeGrafter"/>
</dbReference>
<gene>
    <name evidence="7" type="primary">mreC</name>
    <name evidence="7" type="ORF">COX36_02370</name>
</gene>
<dbReference type="PANTHER" id="PTHR34138:SF1">
    <property type="entry name" value="CELL SHAPE-DETERMINING PROTEIN MREC"/>
    <property type="match status" value="1"/>
</dbReference>
<dbReference type="Gene3D" id="2.40.10.350">
    <property type="entry name" value="Rod shape-determining protein MreC, domain 2"/>
    <property type="match status" value="1"/>
</dbReference>
<keyword evidence="3" id="KW-0133">Cell shape</keyword>
<dbReference type="Gene3D" id="2.40.10.340">
    <property type="entry name" value="Rod shape-determining protein MreC, domain 1"/>
    <property type="match status" value="1"/>
</dbReference>
<evidence type="ECO:0000313" key="7">
    <source>
        <dbReference type="EMBL" id="PIP23632.1"/>
    </source>
</evidence>
<evidence type="ECO:0000313" key="8">
    <source>
        <dbReference type="Proteomes" id="UP000230273"/>
    </source>
</evidence>
<evidence type="ECO:0000256" key="2">
    <source>
        <dbReference type="ARBA" id="ARBA00013855"/>
    </source>
</evidence>
<dbReference type="InterPro" id="IPR042177">
    <property type="entry name" value="Cell/Rod_1"/>
</dbReference>
<dbReference type="Pfam" id="PF04085">
    <property type="entry name" value="MreC"/>
    <property type="match status" value="1"/>
</dbReference>
<protein>
    <recommendedName>
        <fullName evidence="2">Cell shape-determining protein MreC</fullName>
    </recommendedName>
    <alternativeName>
        <fullName evidence="4">Cell shape protein MreC</fullName>
    </alternativeName>
</protein>
<evidence type="ECO:0000256" key="4">
    <source>
        <dbReference type="ARBA" id="ARBA00032089"/>
    </source>
</evidence>
<feature type="domain" description="Rod shape-determining protein MreC beta-barrel core" evidence="6">
    <location>
        <begin position="123"/>
        <end position="262"/>
    </location>
</feature>
<dbReference type="Proteomes" id="UP000230273">
    <property type="component" value="Unassembled WGS sequence"/>
</dbReference>
<evidence type="ECO:0000259" key="6">
    <source>
        <dbReference type="Pfam" id="PF04085"/>
    </source>
</evidence>
<dbReference type="NCBIfam" id="TIGR00219">
    <property type="entry name" value="mreC"/>
    <property type="match status" value="1"/>
</dbReference>
<reference evidence="7 8" key="1">
    <citation type="submission" date="2017-09" db="EMBL/GenBank/DDBJ databases">
        <title>Depth-based differentiation of microbial function through sediment-hosted aquifers and enrichment of novel symbionts in the deep terrestrial subsurface.</title>
        <authorList>
            <person name="Probst A.J."/>
            <person name="Ladd B."/>
            <person name="Jarett J.K."/>
            <person name="Geller-Mcgrath D.E."/>
            <person name="Sieber C.M."/>
            <person name="Emerson J.B."/>
            <person name="Anantharaman K."/>
            <person name="Thomas B.C."/>
            <person name="Malmstrom R."/>
            <person name="Stieglmeier M."/>
            <person name="Klingl A."/>
            <person name="Woyke T."/>
            <person name="Ryan C.M."/>
            <person name="Banfield J.F."/>
        </authorList>
    </citation>
    <scope>NUCLEOTIDE SEQUENCE [LARGE SCALE GENOMIC DNA]</scope>
    <source>
        <strain evidence="7">CG23_combo_of_CG06-09_8_20_14_all_38_19</strain>
    </source>
</reference>
<feature type="coiled-coil region" evidence="5">
    <location>
        <begin position="64"/>
        <end position="101"/>
    </location>
</feature>
<evidence type="ECO:0000256" key="5">
    <source>
        <dbReference type="SAM" id="Coils"/>
    </source>
</evidence>
<dbReference type="InterPro" id="IPR007221">
    <property type="entry name" value="MreC"/>
</dbReference>
<dbReference type="GO" id="GO:0008360">
    <property type="term" value="P:regulation of cell shape"/>
    <property type="evidence" value="ECO:0007669"/>
    <property type="project" value="UniProtKB-KW"/>
</dbReference>
<accession>A0A2G9YWQ1</accession>
<sequence>MKSSSGLKKVVLLVVLISIIFVFNRTGFSKKVKNLFYLISAPIQRQLWQAGNSVSDFFETIFEIKNLKKENEELKSKNLELSAENSVLKEVQKDNESLRQALGVGLEKDLELILVHITGKDLSKDSIFINKGKKDGVEKGLPVITSQKVLVGKVGEAYDNFSEVILIYNKESSFDAKIQDKNVSGLIKGKGNLQLLLDLIPLDKEISAGDIVVTSALSGDFPEGILVGKVKSVKKNELEPFQQAEIIPSFDFKEIDQLFIIQGIK</sequence>
<dbReference type="PANTHER" id="PTHR34138">
    <property type="entry name" value="CELL SHAPE-DETERMINING PROTEIN MREC"/>
    <property type="match status" value="1"/>
</dbReference>
<proteinExistence type="inferred from homology"/>
<evidence type="ECO:0000256" key="1">
    <source>
        <dbReference type="ARBA" id="ARBA00009369"/>
    </source>
</evidence>
<name>A0A2G9YWQ1_9BACT</name>
<organism evidence="7 8">
    <name type="scientific">Candidatus Nealsonbacteria bacterium CG23_combo_of_CG06-09_8_20_14_all_38_19</name>
    <dbReference type="NCBI Taxonomy" id="1974721"/>
    <lineage>
        <taxon>Bacteria</taxon>
        <taxon>Candidatus Nealsoniibacteriota</taxon>
    </lineage>
</organism>
<comment type="caution">
    <text evidence="7">The sequence shown here is derived from an EMBL/GenBank/DDBJ whole genome shotgun (WGS) entry which is preliminary data.</text>
</comment>
<dbReference type="InterPro" id="IPR042175">
    <property type="entry name" value="Cell/Rod_MreC_2"/>
</dbReference>